<dbReference type="PANTHER" id="PTHR11085">
    <property type="entry name" value="NAD-DEPENDENT PROTEIN DEACYLASE SIRTUIN-5, MITOCHONDRIAL-RELATED"/>
    <property type="match status" value="1"/>
</dbReference>
<dbReference type="InterPro" id="IPR050134">
    <property type="entry name" value="NAD-dep_sirtuin_deacylases"/>
</dbReference>
<keyword evidence="4" id="KW-0862">Zinc</keyword>
<dbReference type="InterPro" id="IPR026591">
    <property type="entry name" value="Sirtuin_cat_small_dom_sf"/>
</dbReference>
<feature type="domain" description="Deacetylase sirtuin-type" evidence="5">
    <location>
        <begin position="1"/>
        <end position="256"/>
    </location>
</feature>
<evidence type="ECO:0000313" key="6">
    <source>
        <dbReference type="EMBL" id="MFD1320548.1"/>
    </source>
</evidence>
<dbReference type="InterPro" id="IPR003000">
    <property type="entry name" value="Sirtuin"/>
</dbReference>
<dbReference type="SUPFAM" id="SSF52467">
    <property type="entry name" value="DHS-like NAD/FAD-binding domain"/>
    <property type="match status" value="1"/>
</dbReference>
<keyword evidence="3" id="KW-0520">NAD</keyword>
<dbReference type="RefSeq" id="WP_377567658.1">
    <property type="nucleotide sequence ID" value="NZ_JBHTMP010000006.1"/>
</dbReference>
<dbReference type="Proteomes" id="UP001597260">
    <property type="component" value="Unassembled WGS sequence"/>
</dbReference>
<organism evidence="6 7">
    <name type="scientific">Micromonospora sonneratiae</name>
    <dbReference type="NCBI Taxonomy" id="1184706"/>
    <lineage>
        <taxon>Bacteria</taxon>
        <taxon>Bacillati</taxon>
        <taxon>Actinomycetota</taxon>
        <taxon>Actinomycetes</taxon>
        <taxon>Micromonosporales</taxon>
        <taxon>Micromonosporaceae</taxon>
        <taxon>Micromonospora</taxon>
    </lineage>
</organism>
<reference evidence="7" key="1">
    <citation type="journal article" date="2019" name="Int. J. Syst. Evol. Microbiol.">
        <title>The Global Catalogue of Microorganisms (GCM) 10K type strain sequencing project: providing services to taxonomists for standard genome sequencing and annotation.</title>
        <authorList>
            <consortium name="The Broad Institute Genomics Platform"/>
            <consortium name="The Broad Institute Genome Sequencing Center for Infectious Disease"/>
            <person name="Wu L."/>
            <person name="Ma J."/>
        </authorList>
    </citation>
    <scope>NUCLEOTIDE SEQUENCE [LARGE SCALE GENOMIC DNA]</scope>
    <source>
        <strain evidence="7">JCM 31037</strain>
    </source>
</reference>
<evidence type="ECO:0000313" key="7">
    <source>
        <dbReference type="Proteomes" id="UP001597260"/>
    </source>
</evidence>
<evidence type="ECO:0000256" key="2">
    <source>
        <dbReference type="ARBA" id="ARBA00022679"/>
    </source>
</evidence>
<dbReference type="Pfam" id="PF02146">
    <property type="entry name" value="SIR2"/>
    <property type="match status" value="1"/>
</dbReference>
<dbReference type="PANTHER" id="PTHR11085:SF4">
    <property type="entry name" value="NAD-DEPENDENT PROTEIN DEACYLASE"/>
    <property type="match status" value="1"/>
</dbReference>
<feature type="binding site" evidence="4">
    <location>
        <position position="153"/>
    </location>
    <ligand>
        <name>Zn(2+)</name>
        <dbReference type="ChEBI" id="CHEBI:29105"/>
    </ligand>
</feature>
<dbReference type="Gene3D" id="3.40.50.1220">
    <property type="entry name" value="TPP-binding domain"/>
    <property type="match status" value="1"/>
</dbReference>
<feature type="binding site" evidence="4">
    <location>
        <position position="156"/>
    </location>
    <ligand>
        <name>Zn(2+)</name>
        <dbReference type="ChEBI" id="CHEBI:29105"/>
    </ligand>
</feature>
<evidence type="ECO:0000256" key="1">
    <source>
        <dbReference type="ARBA" id="ARBA00012928"/>
    </source>
</evidence>
<sequence>MTQAIDDWAYGVTRVAVMTGAGISTDSGIPDYRGPNGVWTRDPAAAEVFTYPNFMADPAVRRRFWQRYLNHAAWQAEPNAAHRALAELERSGSSVRILTQNIDGLHQLAGSTPRKVLELHGSMRTVVCTGCGERTPTGQTLARVAEGEHDPSCPSCGSILKLGLVMFGEHLDATVLGQAKRVAAVSQLLLVVGSSLLVEPAASLCAVAADAGARLVIVNRDPTPYDHLAVDVIREPIGVAVPRIAAALGKVNEAGL</sequence>
<dbReference type="InterPro" id="IPR029035">
    <property type="entry name" value="DHS-like_NAD/FAD-binding_dom"/>
</dbReference>
<keyword evidence="4" id="KW-0479">Metal-binding</keyword>
<dbReference type="EMBL" id="JBHTMP010000006">
    <property type="protein sequence ID" value="MFD1320548.1"/>
    <property type="molecule type" value="Genomic_DNA"/>
</dbReference>
<evidence type="ECO:0000259" key="5">
    <source>
        <dbReference type="PROSITE" id="PS50305"/>
    </source>
</evidence>
<feature type="binding site" evidence="4">
    <location>
        <position position="131"/>
    </location>
    <ligand>
        <name>Zn(2+)</name>
        <dbReference type="ChEBI" id="CHEBI:29105"/>
    </ligand>
</feature>
<dbReference type="InterPro" id="IPR026590">
    <property type="entry name" value="Ssirtuin_cat_dom"/>
</dbReference>
<keyword evidence="7" id="KW-1185">Reference proteome</keyword>
<gene>
    <name evidence="6" type="ORF">ACFQ4H_05510</name>
</gene>
<evidence type="ECO:0000256" key="4">
    <source>
        <dbReference type="PROSITE-ProRule" id="PRU00236"/>
    </source>
</evidence>
<keyword evidence="2" id="KW-0808">Transferase</keyword>
<evidence type="ECO:0000256" key="3">
    <source>
        <dbReference type="ARBA" id="ARBA00023027"/>
    </source>
</evidence>
<comment type="caution">
    <text evidence="6">The sequence shown here is derived from an EMBL/GenBank/DDBJ whole genome shotgun (WGS) entry which is preliminary data.</text>
</comment>
<dbReference type="EC" id="2.3.1.286" evidence="1"/>
<dbReference type="CDD" id="cd01407">
    <property type="entry name" value="SIR2-fam"/>
    <property type="match status" value="1"/>
</dbReference>
<dbReference type="Gene3D" id="3.30.1600.10">
    <property type="entry name" value="SIR2/SIRT2 'Small Domain"/>
    <property type="match status" value="1"/>
</dbReference>
<protein>
    <recommendedName>
        <fullName evidence="1">protein acetyllysine N-acetyltransferase</fullName>
        <ecNumber evidence="1">2.3.1.286</ecNumber>
    </recommendedName>
</protein>
<accession>A0ABW3Y9U4</accession>
<proteinExistence type="predicted"/>
<feature type="active site" description="Proton acceptor" evidence="4">
    <location>
        <position position="120"/>
    </location>
</feature>
<name>A0ABW3Y9U4_9ACTN</name>
<dbReference type="PROSITE" id="PS50305">
    <property type="entry name" value="SIRTUIN"/>
    <property type="match status" value="1"/>
</dbReference>
<feature type="binding site" evidence="4">
    <location>
        <position position="128"/>
    </location>
    <ligand>
        <name>Zn(2+)</name>
        <dbReference type="ChEBI" id="CHEBI:29105"/>
    </ligand>
</feature>